<dbReference type="GO" id="GO:0003677">
    <property type="term" value="F:DNA binding"/>
    <property type="evidence" value="ECO:0007669"/>
    <property type="project" value="UniProtKB-KW"/>
</dbReference>
<dbReference type="InterPro" id="IPR044837">
    <property type="entry name" value="REM16-like"/>
</dbReference>
<keyword evidence="9" id="KW-1185">Reference proteome</keyword>
<evidence type="ECO:0000256" key="1">
    <source>
        <dbReference type="ARBA" id="ARBA00004123"/>
    </source>
</evidence>
<evidence type="ECO:0000259" key="7">
    <source>
        <dbReference type="PROSITE" id="PS50863"/>
    </source>
</evidence>
<accession>A0AAD8WIH1</accession>
<dbReference type="Proteomes" id="UP001231189">
    <property type="component" value="Unassembled WGS sequence"/>
</dbReference>
<dbReference type="InterPro" id="IPR015300">
    <property type="entry name" value="DNA-bd_pseudobarrel_sf"/>
</dbReference>
<dbReference type="EMBL" id="JAUUTY010000003">
    <property type="protein sequence ID" value="KAK1661360.1"/>
    <property type="molecule type" value="Genomic_DNA"/>
</dbReference>
<evidence type="ECO:0000256" key="3">
    <source>
        <dbReference type="ARBA" id="ARBA00023125"/>
    </source>
</evidence>
<evidence type="ECO:0000256" key="5">
    <source>
        <dbReference type="ARBA" id="ARBA00023242"/>
    </source>
</evidence>
<evidence type="ECO:0000313" key="8">
    <source>
        <dbReference type="EMBL" id="KAK1661360.1"/>
    </source>
</evidence>
<evidence type="ECO:0000256" key="6">
    <source>
        <dbReference type="SAM" id="MobiDB-lite"/>
    </source>
</evidence>
<keyword evidence="5" id="KW-0539">Nucleus</keyword>
<sequence length="309" mass="35372">MDKSCGCETCKKWAEAEHYYWDRSDDEGKCFFKTIPEKFAQRFKGKISGTIKLEVRNGSICDVAVRTCADKMILQSGWEEFVSKHDIGKGDFLIFRYNGDSQFKVRIFDPSGCEKALSCVSIDNPRPAETVESSYEHHSRRSLDNTMEKSSSSTPAEEPGDASASQDDLVANNVPPYMIAPNVHLTPVQMDKVEDVVQDINSDIPLLVTIMSKSHVSKRHCKFVFWKIYCDKYLPQEKQKVVLQRNGKRWTMWLNGATSPSRTLIHGWKQFVLDNNLQIGDICLFDLLDNKKTCTMNVHIIRSMKRGRR</sequence>
<dbReference type="PANTHER" id="PTHR31391:SF132">
    <property type="entry name" value="TF-B3 DOMAIN-CONTAINING PROTEIN"/>
    <property type="match status" value="1"/>
</dbReference>
<protein>
    <recommendedName>
        <fullName evidence="7">TF-B3 domain-containing protein</fullName>
    </recommendedName>
</protein>
<keyword evidence="4" id="KW-0804">Transcription</keyword>
<keyword evidence="2" id="KW-0805">Transcription regulation</keyword>
<dbReference type="Pfam" id="PF02362">
    <property type="entry name" value="B3"/>
    <property type="match status" value="2"/>
</dbReference>
<name>A0AAD8WIH1_LOLMU</name>
<evidence type="ECO:0000256" key="2">
    <source>
        <dbReference type="ARBA" id="ARBA00023015"/>
    </source>
</evidence>
<keyword evidence="3" id="KW-0238">DNA-binding</keyword>
<comment type="caution">
    <text evidence="8">The sequence shown here is derived from an EMBL/GenBank/DDBJ whole genome shotgun (WGS) entry which is preliminary data.</text>
</comment>
<comment type="subcellular location">
    <subcellularLocation>
        <location evidence="1">Nucleus</location>
    </subcellularLocation>
</comment>
<organism evidence="8 9">
    <name type="scientific">Lolium multiflorum</name>
    <name type="common">Italian ryegrass</name>
    <name type="synonym">Lolium perenne subsp. multiflorum</name>
    <dbReference type="NCBI Taxonomy" id="4521"/>
    <lineage>
        <taxon>Eukaryota</taxon>
        <taxon>Viridiplantae</taxon>
        <taxon>Streptophyta</taxon>
        <taxon>Embryophyta</taxon>
        <taxon>Tracheophyta</taxon>
        <taxon>Spermatophyta</taxon>
        <taxon>Magnoliopsida</taxon>
        <taxon>Liliopsida</taxon>
        <taxon>Poales</taxon>
        <taxon>Poaceae</taxon>
        <taxon>BOP clade</taxon>
        <taxon>Pooideae</taxon>
        <taxon>Poodae</taxon>
        <taxon>Poeae</taxon>
        <taxon>Poeae Chloroplast Group 2 (Poeae type)</taxon>
        <taxon>Loliodinae</taxon>
        <taxon>Loliinae</taxon>
        <taxon>Lolium</taxon>
    </lineage>
</organism>
<dbReference type="InterPro" id="IPR003340">
    <property type="entry name" value="B3_DNA-bd"/>
</dbReference>
<feature type="domain" description="TF-B3" evidence="7">
    <location>
        <begin position="208"/>
        <end position="304"/>
    </location>
</feature>
<dbReference type="SUPFAM" id="SSF101936">
    <property type="entry name" value="DNA-binding pseudobarrel domain"/>
    <property type="match status" value="2"/>
</dbReference>
<reference evidence="8" key="1">
    <citation type="submission" date="2023-07" db="EMBL/GenBank/DDBJ databases">
        <title>A chromosome-level genome assembly of Lolium multiflorum.</title>
        <authorList>
            <person name="Chen Y."/>
            <person name="Copetti D."/>
            <person name="Kolliker R."/>
            <person name="Studer B."/>
        </authorList>
    </citation>
    <scope>NUCLEOTIDE SEQUENCE</scope>
    <source>
        <strain evidence="8">02402/16</strain>
        <tissue evidence="8">Leaf</tissue>
    </source>
</reference>
<dbReference type="PROSITE" id="PS50863">
    <property type="entry name" value="B3"/>
    <property type="match status" value="2"/>
</dbReference>
<feature type="compositionally biased region" description="Basic and acidic residues" evidence="6">
    <location>
        <begin position="134"/>
        <end position="147"/>
    </location>
</feature>
<dbReference type="Gene3D" id="2.40.330.10">
    <property type="entry name" value="DNA-binding pseudobarrel domain"/>
    <property type="match status" value="2"/>
</dbReference>
<dbReference type="SMART" id="SM01019">
    <property type="entry name" value="B3"/>
    <property type="match status" value="2"/>
</dbReference>
<dbReference type="GO" id="GO:0005634">
    <property type="term" value="C:nucleus"/>
    <property type="evidence" value="ECO:0007669"/>
    <property type="project" value="UniProtKB-SubCell"/>
</dbReference>
<gene>
    <name evidence="8" type="ORF">QYE76_049519</name>
</gene>
<evidence type="ECO:0000256" key="4">
    <source>
        <dbReference type="ARBA" id="ARBA00023163"/>
    </source>
</evidence>
<evidence type="ECO:0000313" key="9">
    <source>
        <dbReference type="Proteomes" id="UP001231189"/>
    </source>
</evidence>
<dbReference type="PANTHER" id="PTHR31391">
    <property type="entry name" value="B3 DOMAIN-CONTAINING PROTEIN OS11G0197600-RELATED"/>
    <property type="match status" value="1"/>
</dbReference>
<feature type="domain" description="TF-B3" evidence="7">
    <location>
        <begin position="35"/>
        <end position="111"/>
    </location>
</feature>
<proteinExistence type="predicted"/>
<feature type="region of interest" description="Disordered" evidence="6">
    <location>
        <begin position="129"/>
        <end position="167"/>
    </location>
</feature>
<dbReference type="CDD" id="cd10017">
    <property type="entry name" value="B3_DNA"/>
    <property type="match status" value="2"/>
</dbReference>
<dbReference type="AlphaFoldDB" id="A0AAD8WIH1"/>